<dbReference type="RefSeq" id="WP_007192772.1">
    <property type="nucleotide sequence ID" value="NZ_AFWV01000005.1"/>
</dbReference>
<proteinExistence type="predicted"/>
<keyword evidence="3" id="KW-1185">Reference proteome</keyword>
<dbReference type="CDD" id="cd14797">
    <property type="entry name" value="DUF302"/>
    <property type="match status" value="1"/>
</dbReference>
<evidence type="ECO:0000313" key="2">
    <source>
        <dbReference type="EMBL" id="EGV19092.1"/>
    </source>
</evidence>
<accession>F9UAE4</accession>
<dbReference type="EMBL" id="AFWV01000005">
    <property type="protein sequence ID" value="EGV19092.1"/>
    <property type="molecule type" value="Genomic_DNA"/>
</dbReference>
<evidence type="ECO:0000259" key="1">
    <source>
        <dbReference type="Pfam" id="PF03625"/>
    </source>
</evidence>
<dbReference type="InterPro" id="IPR016796">
    <property type="entry name" value="UCP021774"/>
</dbReference>
<dbReference type="Proteomes" id="UP000005459">
    <property type="component" value="Unassembled WGS sequence"/>
</dbReference>
<dbReference type="Gene3D" id="3.30.310.70">
    <property type="entry name" value="TT1751-like domain"/>
    <property type="match status" value="1"/>
</dbReference>
<dbReference type="AlphaFoldDB" id="F9UAE4"/>
<dbReference type="eggNOG" id="COG3439">
    <property type="taxonomic scope" value="Bacteria"/>
</dbReference>
<reference evidence="2 3" key="1">
    <citation type="submission" date="2011-06" db="EMBL/GenBank/DDBJ databases">
        <title>The draft genome of Thiocapsa marina 5811.</title>
        <authorList>
            <consortium name="US DOE Joint Genome Institute (JGI-PGF)"/>
            <person name="Lucas S."/>
            <person name="Han J."/>
            <person name="Cheng J.-F."/>
            <person name="Goodwin L."/>
            <person name="Pitluck S."/>
            <person name="Peters L."/>
            <person name="Land M.L."/>
            <person name="Hauser L."/>
            <person name="Vogl K."/>
            <person name="Liu Z."/>
            <person name="Imhoff J."/>
            <person name="Thiel V."/>
            <person name="Frigaard N.-U."/>
            <person name="Bryant D."/>
            <person name="Woyke T.J."/>
        </authorList>
    </citation>
    <scope>NUCLEOTIDE SEQUENCE [LARGE SCALE GENOMIC DNA]</scope>
    <source>
        <strain evidence="2 3">5811</strain>
    </source>
</reference>
<dbReference type="Pfam" id="PF03625">
    <property type="entry name" value="DUF302"/>
    <property type="match status" value="1"/>
</dbReference>
<dbReference type="InterPro" id="IPR035923">
    <property type="entry name" value="TT1751-like_sf"/>
</dbReference>
<sequence>MSFAFGVEIDHPFDAAVERVVAALAAEHLGIVSDVDVAAILRKKLNEDIGGYRILGACAPGLARRVIGSRPSAGALLPCNVVVREVSPSRTAVDFMDPVPVLALVEDVVVDQVAAEAHAILERVATALQA</sequence>
<dbReference type="PIRSF" id="PIRSF021774">
    <property type="entry name" value="UCP021774"/>
    <property type="match status" value="1"/>
</dbReference>
<name>F9UAE4_9GAMM</name>
<dbReference type="STRING" id="768671.ThimaDRAFT_1896"/>
<gene>
    <name evidence="2" type="ORF">ThimaDRAFT_1896</name>
</gene>
<organism evidence="2 3">
    <name type="scientific">Thiocapsa marina 5811</name>
    <dbReference type="NCBI Taxonomy" id="768671"/>
    <lineage>
        <taxon>Bacteria</taxon>
        <taxon>Pseudomonadati</taxon>
        <taxon>Pseudomonadota</taxon>
        <taxon>Gammaproteobacteria</taxon>
        <taxon>Chromatiales</taxon>
        <taxon>Chromatiaceae</taxon>
        <taxon>Thiocapsa</taxon>
    </lineage>
</organism>
<evidence type="ECO:0000313" key="3">
    <source>
        <dbReference type="Proteomes" id="UP000005459"/>
    </source>
</evidence>
<dbReference type="PANTHER" id="PTHR38342">
    <property type="entry name" value="SLR5037 PROTEIN"/>
    <property type="match status" value="1"/>
</dbReference>
<dbReference type="OrthoDB" id="9791067at2"/>
<dbReference type="PATRIC" id="fig|768671.3.peg.2016"/>
<dbReference type="InterPro" id="IPR005180">
    <property type="entry name" value="DUF302"/>
</dbReference>
<dbReference type="PANTHER" id="PTHR38342:SF1">
    <property type="entry name" value="SLR5037 PROTEIN"/>
    <property type="match status" value="1"/>
</dbReference>
<protein>
    <recommendedName>
        <fullName evidence="1">DUF302 domain-containing protein</fullName>
    </recommendedName>
</protein>
<feature type="domain" description="DUF302" evidence="1">
    <location>
        <begin position="35"/>
        <end position="98"/>
    </location>
</feature>
<dbReference type="SUPFAM" id="SSF103247">
    <property type="entry name" value="TT1751-like"/>
    <property type="match status" value="1"/>
</dbReference>